<evidence type="ECO:0000256" key="3">
    <source>
        <dbReference type="ARBA" id="ARBA00034808"/>
    </source>
</evidence>
<proteinExistence type="inferred from homology"/>
<dbReference type="Pfam" id="PF00271">
    <property type="entry name" value="Helicase_C"/>
    <property type="match status" value="1"/>
</dbReference>
<reference evidence="5" key="1">
    <citation type="submission" date="2021-03" db="EMBL/GenBank/DDBJ databases">
        <title>Evolutionary innovations through gain and loss of genes in the ectomycorrhizal Boletales.</title>
        <authorList>
            <person name="Wu G."/>
            <person name="Miyauchi S."/>
            <person name="Morin E."/>
            <person name="Yang Z.-L."/>
            <person name="Xu J."/>
            <person name="Martin F.M."/>
        </authorList>
    </citation>
    <scope>NUCLEOTIDE SEQUENCE</scope>
    <source>
        <strain evidence="5">BR01</strain>
    </source>
</reference>
<dbReference type="EC" id="5.6.2.4" evidence="3"/>
<dbReference type="PANTHER" id="PTHR13710">
    <property type="entry name" value="DNA HELICASE RECQ FAMILY MEMBER"/>
    <property type="match status" value="1"/>
</dbReference>
<dbReference type="GO" id="GO:0005694">
    <property type="term" value="C:chromosome"/>
    <property type="evidence" value="ECO:0007669"/>
    <property type="project" value="TreeGrafter"/>
</dbReference>
<dbReference type="InterPro" id="IPR001650">
    <property type="entry name" value="Helicase_C-like"/>
</dbReference>
<feature type="domain" description="Helicase C-terminal" evidence="4">
    <location>
        <begin position="2"/>
        <end position="42"/>
    </location>
</feature>
<keyword evidence="6" id="KW-1185">Reference proteome</keyword>
<dbReference type="Gene3D" id="3.40.50.300">
    <property type="entry name" value="P-loop containing nucleotide triphosphate hydrolases"/>
    <property type="match status" value="1"/>
</dbReference>
<dbReference type="InterPro" id="IPR027417">
    <property type="entry name" value="P-loop_NTPase"/>
</dbReference>
<comment type="catalytic activity">
    <reaction evidence="2">
        <text>Couples ATP hydrolysis with the unwinding of duplex DNA by translocating in the 3'-5' direction.</text>
        <dbReference type="EC" id="5.6.2.4"/>
    </reaction>
</comment>
<dbReference type="GO" id="GO:0000724">
    <property type="term" value="P:double-strand break repair via homologous recombination"/>
    <property type="evidence" value="ECO:0007669"/>
    <property type="project" value="TreeGrafter"/>
</dbReference>
<name>A0A8I3ADH7_9AGAM</name>
<evidence type="ECO:0000259" key="4">
    <source>
        <dbReference type="Pfam" id="PF00271"/>
    </source>
</evidence>
<evidence type="ECO:0000313" key="5">
    <source>
        <dbReference type="EMBL" id="KAG6379473.1"/>
    </source>
</evidence>
<organism evidence="5 6">
    <name type="scientific">Boletus reticuloceps</name>
    <dbReference type="NCBI Taxonomy" id="495285"/>
    <lineage>
        <taxon>Eukaryota</taxon>
        <taxon>Fungi</taxon>
        <taxon>Dikarya</taxon>
        <taxon>Basidiomycota</taxon>
        <taxon>Agaricomycotina</taxon>
        <taxon>Agaricomycetes</taxon>
        <taxon>Agaricomycetidae</taxon>
        <taxon>Boletales</taxon>
        <taxon>Boletineae</taxon>
        <taxon>Boletaceae</taxon>
        <taxon>Boletoideae</taxon>
        <taxon>Boletus</taxon>
    </lineage>
</organism>
<comment type="caution">
    <text evidence="5">The sequence shown here is derived from an EMBL/GenBank/DDBJ whole genome shotgun (WGS) entry which is preliminary data.</text>
</comment>
<dbReference type="OrthoDB" id="2676119at2759"/>
<evidence type="ECO:0000313" key="6">
    <source>
        <dbReference type="Proteomes" id="UP000683000"/>
    </source>
</evidence>
<protein>
    <recommendedName>
        <fullName evidence="3">DNA 3'-5' helicase</fullName>
        <ecNumber evidence="3">5.6.2.4</ecNumber>
    </recommendedName>
</protein>
<dbReference type="AlphaFoldDB" id="A0A8I3ADH7"/>
<dbReference type="PANTHER" id="PTHR13710:SF154">
    <property type="entry name" value="RECQ HELICASE, PUTATIVE (AFU_ORTHOLOGUE AFUA_6G14720)-RELATED"/>
    <property type="match status" value="1"/>
</dbReference>
<sequence>MACTSAFAQGVDRPNVKFVVVFQPSYGILLHMQEVGRAGRNGAEAHAFFLVSDVPPLLPKGPTSSGPDLQREMADLVFGEDCKVYTSMRVLDGPELAYRCRERPGRIPCDVCQKDSQIHQMALKAVENPLRPYCRLYARPTTDLQSNTECTDRTMQENPAVPAPAVAGQPKRAMAEVPPMPISRVIPKGTSVDRERTVSLANEI</sequence>
<dbReference type="GO" id="GO:0009378">
    <property type="term" value="F:four-way junction helicase activity"/>
    <property type="evidence" value="ECO:0007669"/>
    <property type="project" value="TreeGrafter"/>
</dbReference>
<dbReference type="GO" id="GO:0043138">
    <property type="term" value="F:3'-5' DNA helicase activity"/>
    <property type="evidence" value="ECO:0007669"/>
    <property type="project" value="UniProtKB-EC"/>
</dbReference>
<dbReference type="Proteomes" id="UP000683000">
    <property type="component" value="Unassembled WGS sequence"/>
</dbReference>
<evidence type="ECO:0000256" key="2">
    <source>
        <dbReference type="ARBA" id="ARBA00034617"/>
    </source>
</evidence>
<dbReference type="SUPFAM" id="SSF52540">
    <property type="entry name" value="P-loop containing nucleoside triphosphate hydrolases"/>
    <property type="match status" value="1"/>
</dbReference>
<accession>A0A8I3ADH7</accession>
<comment type="similarity">
    <text evidence="1">Belongs to the helicase family. RecQ subfamily.</text>
</comment>
<dbReference type="EMBL" id="JAGFBS010000005">
    <property type="protein sequence ID" value="KAG6379473.1"/>
    <property type="molecule type" value="Genomic_DNA"/>
</dbReference>
<evidence type="ECO:0000256" key="1">
    <source>
        <dbReference type="ARBA" id="ARBA00005446"/>
    </source>
</evidence>
<dbReference type="GO" id="GO:0005737">
    <property type="term" value="C:cytoplasm"/>
    <property type="evidence" value="ECO:0007669"/>
    <property type="project" value="TreeGrafter"/>
</dbReference>
<gene>
    <name evidence="5" type="ORF">JVT61DRAFT_11954</name>
</gene>